<sequence length="258" mass="28776">VLAAAVMTCPQVLMWAAGLVLLAWPRGGEARVRLNSILFLLLLCTNSCLPVLLQLYQCMSDLECSEGSYCHTSTKGPAHSRCHTCRRRKRRCHRDSMCCPGNHCSNNICVPDMVSFESQRILDSDRGMGPQSKLKHLRKRKRMDVKASSTRGQVGDPCLRSSDCSAGLCCARHFWNRICKPVLREGQVCTRHRRKGNHGLELFQRCPCGDGLSCQTLREPSTKPSSSSSSSLLIIHVCSNSLQQASRVHTYLIACCYF</sequence>
<dbReference type="InterPro" id="IPR048500">
    <property type="entry name" value="DIKK1/2/4_C-subdom1"/>
</dbReference>
<dbReference type="Gene3D" id="2.10.80.10">
    <property type="entry name" value="Lipase, subunit A"/>
    <property type="match status" value="1"/>
</dbReference>
<dbReference type="GO" id="GO:0090090">
    <property type="term" value="P:negative regulation of canonical Wnt signaling pathway"/>
    <property type="evidence" value="ECO:0007669"/>
    <property type="project" value="TreeGrafter"/>
</dbReference>
<reference evidence="13" key="3">
    <citation type="submission" date="2025-09" db="UniProtKB">
        <authorList>
            <consortium name="Ensembl"/>
        </authorList>
    </citation>
    <scope>IDENTIFICATION</scope>
</reference>
<dbReference type="GeneTree" id="ENSGT00940000164073"/>
<dbReference type="PANTHER" id="PTHR12113:SF12">
    <property type="entry name" value="DICKKOPF-RELATED PROTEIN 2"/>
    <property type="match status" value="1"/>
</dbReference>
<reference evidence="13" key="2">
    <citation type="submission" date="2025-08" db="UniProtKB">
        <authorList>
            <consortium name="Ensembl"/>
        </authorList>
    </citation>
    <scope>IDENTIFICATION</scope>
</reference>
<feature type="transmembrane region" description="Helical" evidence="9">
    <location>
        <begin position="36"/>
        <end position="56"/>
    </location>
</feature>
<keyword evidence="6" id="KW-0732">Signal</keyword>
<keyword evidence="4" id="KW-0964">Secreted</keyword>
<dbReference type="Ensembl" id="ENSATET00000015242.2">
    <property type="protein sequence ID" value="ENSATEP00000015006.2"/>
    <property type="gene ID" value="ENSATEG00000010437.2"/>
</dbReference>
<evidence type="ECO:0000256" key="9">
    <source>
        <dbReference type="SAM" id="Phobius"/>
    </source>
</evidence>
<evidence type="ECO:0000313" key="14">
    <source>
        <dbReference type="Proteomes" id="UP000265040"/>
    </source>
</evidence>
<name>A0A3Q1JJJ3_ANATE</name>
<keyword evidence="7" id="KW-1015">Disulfide bond</keyword>
<evidence type="ECO:0000259" key="11">
    <source>
        <dbReference type="Pfam" id="PF21479"/>
    </source>
</evidence>
<dbReference type="GO" id="GO:0048019">
    <property type="term" value="F:receptor antagonist activity"/>
    <property type="evidence" value="ECO:0007669"/>
    <property type="project" value="TreeGrafter"/>
</dbReference>
<dbReference type="OrthoDB" id="4321958at2759"/>
<evidence type="ECO:0000259" key="10">
    <source>
        <dbReference type="Pfam" id="PF04706"/>
    </source>
</evidence>
<dbReference type="GO" id="GO:0016055">
    <property type="term" value="P:Wnt signaling pathway"/>
    <property type="evidence" value="ECO:0007669"/>
    <property type="project" value="UniProtKB-KW"/>
</dbReference>
<feature type="transmembrane region" description="Helical" evidence="9">
    <location>
        <begin position="6"/>
        <end position="24"/>
    </location>
</feature>
<dbReference type="AlphaFoldDB" id="A0A3Q1JJJ3"/>
<dbReference type="Pfam" id="PF04706">
    <property type="entry name" value="Dickkopf_N"/>
    <property type="match status" value="1"/>
</dbReference>
<evidence type="ECO:0000256" key="4">
    <source>
        <dbReference type="ARBA" id="ARBA00022525"/>
    </source>
</evidence>
<evidence type="ECO:0000256" key="7">
    <source>
        <dbReference type="ARBA" id="ARBA00023157"/>
    </source>
</evidence>
<dbReference type="FunFam" id="2.10.80.10:FF:000001">
    <property type="entry name" value="Dickkopf WNT-signaling pathway inhibitor 2"/>
    <property type="match status" value="1"/>
</dbReference>
<accession>A0A3Q1JJJ3</accession>
<dbReference type="STRING" id="64144.ENSATEP00000015006"/>
<gene>
    <name evidence="13" type="primary">DKK1</name>
</gene>
<dbReference type="Pfam" id="PF21479">
    <property type="entry name" value="DIKK1-2-4_C-subdom2"/>
    <property type="match status" value="1"/>
</dbReference>
<evidence type="ECO:0000256" key="8">
    <source>
        <dbReference type="SAM" id="MobiDB-lite"/>
    </source>
</evidence>
<feature type="region of interest" description="Disordered" evidence="8">
    <location>
        <begin position="126"/>
        <end position="146"/>
    </location>
</feature>
<keyword evidence="9" id="KW-0812">Transmembrane</keyword>
<feature type="domain" description="Dickkopf-related protein 1/2/4 C-terminal subdomain 1" evidence="12">
    <location>
        <begin position="155"/>
        <end position="183"/>
    </location>
</feature>
<keyword evidence="9" id="KW-1133">Transmembrane helix</keyword>
<reference evidence="13" key="1">
    <citation type="submission" date="2021-04" db="EMBL/GenBank/DDBJ databases">
        <authorList>
            <consortium name="Wellcome Sanger Institute Data Sharing"/>
        </authorList>
    </citation>
    <scope>NUCLEOTIDE SEQUENCE [LARGE SCALE GENOMIC DNA]</scope>
</reference>
<evidence type="ECO:0000256" key="5">
    <source>
        <dbReference type="ARBA" id="ARBA00022687"/>
    </source>
</evidence>
<keyword evidence="14" id="KW-1185">Reference proteome</keyword>
<dbReference type="GO" id="GO:0005615">
    <property type="term" value="C:extracellular space"/>
    <property type="evidence" value="ECO:0007669"/>
    <property type="project" value="TreeGrafter"/>
</dbReference>
<organism evidence="13 14">
    <name type="scientific">Anabas testudineus</name>
    <name type="common">Climbing perch</name>
    <name type="synonym">Anthias testudineus</name>
    <dbReference type="NCBI Taxonomy" id="64144"/>
    <lineage>
        <taxon>Eukaryota</taxon>
        <taxon>Metazoa</taxon>
        <taxon>Chordata</taxon>
        <taxon>Craniata</taxon>
        <taxon>Vertebrata</taxon>
        <taxon>Euteleostomi</taxon>
        <taxon>Actinopterygii</taxon>
        <taxon>Neopterygii</taxon>
        <taxon>Teleostei</taxon>
        <taxon>Neoteleostei</taxon>
        <taxon>Acanthomorphata</taxon>
        <taxon>Anabantaria</taxon>
        <taxon>Anabantiformes</taxon>
        <taxon>Anabantoidei</taxon>
        <taxon>Anabantidae</taxon>
        <taxon>Anabas</taxon>
    </lineage>
</organism>
<dbReference type="InParanoid" id="A0A3Q1JJJ3"/>
<feature type="domain" description="Dickkopf N-terminal cysteine-rich" evidence="10">
    <location>
        <begin position="57"/>
        <end position="110"/>
    </location>
</feature>
<dbReference type="Pfam" id="PF21481">
    <property type="entry name" value="DIKK1-2-4_C-subdom1"/>
    <property type="match status" value="1"/>
</dbReference>
<evidence type="ECO:0000256" key="2">
    <source>
        <dbReference type="ARBA" id="ARBA00010842"/>
    </source>
</evidence>
<dbReference type="InterPro" id="IPR006796">
    <property type="entry name" value="Dickkopf_N"/>
</dbReference>
<evidence type="ECO:0000313" key="13">
    <source>
        <dbReference type="Ensembl" id="ENSATEP00000015006.2"/>
    </source>
</evidence>
<keyword evidence="5" id="KW-0879">Wnt signaling pathway</keyword>
<evidence type="ECO:0000256" key="6">
    <source>
        <dbReference type="ARBA" id="ARBA00022729"/>
    </source>
</evidence>
<proteinExistence type="inferred from homology"/>
<protein>
    <submittedName>
        <fullName evidence="13">Uncharacterized protein</fullName>
    </submittedName>
</protein>
<dbReference type="GO" id="GO:0039706">
    <property type="term" value="F:co-receptor binding"/>
    <property type="evidence" value="ECO:0007669"/>
    <property type="project" value="TreeGrafter"/>
</dbReference>
<comment type="subcellular location">
    <subcellularLocation>
        <location evidence="1">Secreted</location>
    </subcellularLocation>
</comment>
<evidence type="ECO:0000256" key="1">
    <source>
        <dbReference type="ARBA" id="ARBA00004613"/>
    </source>
</evidence>
<dbReference type="Proteomes" id="UP000265040">
    <property type="component" value="Chromosome 18"/>
</dbReference>
<feature type="compositionally biased region" description="Basic residues" evidence="8">
    <location>
        <begin position="133"/>
        <end position="143"/>
    </location>
</feature>
<dbReference type="PANTHER" id="PTHR12113">
    <property type="entry name" value="DICKKOPF3-LIKE 3"/>
    <property type="match status" value="1"/>
</dbReference>
<evidence type="ECO:0000259" key="12">
    <source>
        <dbReference type="Pfam" id="PF21481"/>
    </source>
</evidence>
<dbReference type="InterPro" id="IPR048499">
    <property type="entry name" value="DIKK1/2/4_C-subdom2"/>
</dbReference>
<evidence type="ECO:0000256" key="3">
    <source>
        <dbReference type="ARBA" id="ARBA00022473"/>
    </source>
</evidence>
<dbReference type="InterPro" id="IPR039863">
    <property type="entry name" value="DKK1-4"/>
</dbReference>
<keyword evidence="9" id="KW-0472">Membrane</keyword>
<feature type="domain" description="Dickkopf-related protein 1/2/4 C-terminal subdomain 2" evidence="11">
    <location>
        <begin position="186"/>
        <end position="227"/>
    </location>
</feature>
<comment type="similarity">
    <text evidence="2">Belongs to the dickkopf family.</text>
</comment>
<keyword evidence="3" id="KW-0217">Developmental protein</keyword>